<dbReference type="AlphaFoldDB" id="I0GSZ8"/>
<evidence type="ECO:0000313" key="2">
    <source>
        <dbReference type="Proteomes" id="UP000007887"/>
    </source>
</evidence>
<dbReference type="KEGG" id="sri:SELR_21770"/>
<dbReference type="eggNOG" id="ENOG5032S2U">
    <property type="taxonomic scope" value="Bacteria"/>
</dbReference>
<protein>
    <submittedName>
        <fullName evidence="1">Uncharacterized protein</fullName>
    </submittedName>
</protein>
<organism evidence="1 2">
    <name type="scientific">Selenomonas ruminantium subsp. lactilytica (strain NBRC 103574 / TAM6421)</name>
    <dbReference type="NCBI Taxonomy" id="927704"/>
    <lineage>
        <taxon>Bacteria</taxon>
        <taxon>Bacillati</taxon>
        <taxon>Bacillota</taxon>
        <taxon>Negativicutes</taxon>
        <taxon>Selenomonadales</taxon>
        <taxon>Selenomonadaceae</taxon>
        <taxon>Selenomonas</taxon>
    </lineage>
</organism>
<accession>I0GSZ8</accession>
<name>I0GSZ8_SELRL</name>
<reference evidence="1 2" key="1">
    <citation type="submission" date="2011-10" db="EMBL/GenBank/DDBJ databases">
        <title>Whole genome sequence of Selenomonas ruminantium subsp. lactilytica TAM6421.</title>
        <authorList>
            <person name="Oguchi A."/>
            <person name="Ankai A."/>
            <person name="Kaneko J."/>
            <person name="Yamada-Narita S."/>
            <person name="Fukui S."/>
            <person name="Takahashi M."/>
            <person name="Onodera T."/>
            <person name="Kojima S."/>
            <person name="Fushimi T."/>
            <person name="Abe N."/>
            <person name="Kamio Y."/>
            <person name="Yamazaki S."/>
            <person name="Fujita N."/>
        </authorList>
    </citation>
    <scope>NUCLEOTIDE SEQUENCE [LARGE SCALE GENOMIC DNA]</scope>
    <source>
        <strain evidence="2">NBRC 103574 / TAM6421</strain>
    </source>
</reference>
<dbReference type="EMBL" id="AP012292">
    <property type="protein sequence ID" value="BAL83885.1"/>
    <property type="molecule type" value="Genomic_DNA"/>
</dbReference>
<dbReference type="Proteomes" id="UP000007887">
    <property type="component" value="Chromosome"/>
</dbReference>
<proteinExistence type="predicted"/>
<dbReference type="HOGENOM" id="CLU_1757558_0_0_9"/>
<sequence length="173" mass="19602">MRISQGLAVLEKIGDSMAVFQLQKDGSNNFICPKCGRALHFVDGTAVQIVGGRADMASILPKYECHHCKVYFQELLGSGFYDEHDLPSNVGSKNRANWIPTGDLKPMELKRDANNKCKCPRCGKMMDYVEGQAVRLVNGRPDMENVKDHFHCSNCDSYFRRIATTNYFQWSEK</sequence>
<evidence type="ECO:0000313" key="1">
    <source>
        <dbReference type="EMBL" id="BAL83885.1"/>
    </source>
</evidence>
<gene>
    <name evidence="1" type="ordered locus">SELR_21770</name>
</gene>
<dbReference type="PATRIC" id="fig|927704.6.peg.2255"/>
<dbReference type="RefSeq" id="WP_014425312.1">
    <property type="nucleotide sequence ID" value="NC_017068.1"/>
</dbReference>